<dbReference type="Gene3D" id="1.25.40.10">
    <property type="entry name" value="Tetratricopeptide repeat domain"/>
    <property type="match status" value="3"/>
</dbReference>
<dbReference type="Pfam" id="PF01535">
    <property type="entry name" value="PPR"/>
    <property type="match status" value="2"/>
</dbReference>
<dbReference type="PANTHER" id="PTHR24015">
    <property type="entry name" value="OS07G0578800 PROTEIN-RELATED"/>
    <property type="match status" value="1"/>
</dbReference>
<reference evidence="3 4" key="1">
    <citation type="submission" date="2023-12" db="EMBL/GenBank/DDBJ databases">
        <title>A high-quality genome assembly for Dillenia turbinata (Dilleniales).</title>
        <authorList>
            <person name="Chanderbali A."/>
        </authorList>
    </citation>
    <scope>NUCLEOTIDE SEQUENCE [LARGE SCALE GENOMIC DNA]</scope>
    <source>
        <strain evidence="3">LSX21</strain>
        <tissue evidence="3">Leaf</tissue>
    </source>
</reference>
<dbReference type="Pfam" id="PF20431">
    <property type="entry name" value="E_motif"/>
    <property type="match status" value="1"/>
</dbReference>
<dbReference type="GO" id="GO:0003723">
    <property type="term" value="F:RNA binding"/>
    <property type="evidence" value="ECO:0007669"/>
    <property type="project" value="InterPro"/>
</dbReference>
<dbReference type="FunFam" id="1.25.40.10:FF:000242">
    <property type="entry name" value="Pentatricopeptide repeat-containing protein"/>
    <property type="match status" value="1"/>
</dbReference>
<dbReference type="PROSITE" id="PS51375">
    <property type="entry name" value="PPR"/>
    <property type="match status" value="2"/>
</dbReference>
<gene>
    <name evidence="3" type="ORF">RJ641_027696</name>
</gene>
<dbReference type="InterPro" id="IPR046848">
    <property type="entry name" value="E_motif"/>
</dbReference>
<sequence>MIWKNIWNSHMPLDRLLPKPNLKIHNTLSPQPNTYPNDPNGHLDLITVTRLCRRLLDFKSINQVRLLCSTISKPDLFLFNVFMSKVLEGNKVDSTTLAAVLPAAAELQELRVAMMIQCLAMTLGFDYHDHVVTGLISLYSKCGNIHTASLLFRQIEQPDLISWNAMISGYSCNSEIDSSVRLFRDLLVSGENVNSSTIVGLIPVFYPFNHLHLTCSINSFSIKSGITSNSLVSTALTTVYCRLNEMGYAEQVFGTHEKSLASWNAMISGYSQNGYTEKAVTLFKKMQEYEVRPNSVTISSILSACAQLEALSLGKLVLVSTAIIDMHANHSMVHGHGFEPGAEHYASMVDCLDRAGQLEKALDFFKNLRVQPDPVAWGALLSGFVIHKDQHIAPIASDKLLELGPENVGHYVLLSNIYLADRNSPEAALVQQVVKKRNLAKTPGCTLTEVGETFTFLWLVIGLTLKTTAIYATLETLTGKMIEAGFQTETLTALQDVEEEEKELIVKVHGEKLAIACTLRATKVLRSSVIKVQSLASNPSSTSLLDAP</sequence>
<keyword evidence="1" id="KW-0677">Repeat</keyword>
<organism evidence="3 4">
    <name type="scientific">Dillenia turbinata</name>
    <dbReference type="NCBI Taxonomy" id="194707"/>
    <lineage>
        <taxon>Eukaryota</taxon>
        <taxon>Viridiplantae</taxon>
        <taxon>Streptophyta</taxon>
        <taxon>Embryophyta</taxon>
        <taxon>Tracheophyta</taxon>
        <taxon>Spermatophyta</taxon>
        <taxon>Magnoliopsida</taxon>
        <taxon>eudicotyledons</taxon>
        <taxon>Gunneridae</taxon>
        <taxon>Pentapetalae</taxon>
        <taxon>Dilleniales</taxon>
        <taxon>Dilleniaceae</taxon>
        <taxon>Dillenia</taxon>
    </lineage>
</organism>
<evidence type="ECO:0000313" key="4">
    <source>
        <dbReference type="Proteomes" id="UP001370490"/>
    </source>
</evidence>
<dbReference type="PANTHER" id="PTHR24015:SF1695">
    <property type="entry name" value="OS06G0185800 PROTEIN"/>
    <property type="match status" value="1"/>
</dbReference>
<evidence type="ECO:0000256" key="1">
    <source>
        <dbReference type="ARBA" id="ARBA00022737"/>
    </source>
</evidence>
<feature type="repeat" description="PPR" evidence="2">
    <location>
        <begin position="159"/>
        <end position="193"/>
    </location>
</feature>
<dbReference type="NCBIfam" id="TIGR00756">
    <property type="entry name" value="PPR"/>
    <property type="match status" value="2"/>
</dbReference>
<proteinExistence type="predicted"/>
<feature type="repeat" description="PPR" evidence="2">
    <location>
        <begin position="259"/>
        <end position="293"/>
    </location>
</feature>
<evidence type="ECO:0000313" key="3">
    <source>
        <dbReference type="EMBL" id="KAK6942319.1"/>
    </source>
</evidence>
<evidence type="ECO:0000256" key="2">
    <source>
        <dbReference type="PROSITE-ProRule" id="PRU00708"/>
    </source>
</evidence>
<dbReference type="Proteomes" id="UP001370490">
    <property type="component" value="Unassembled WGS sequence"/>
</dbReference>
<dbReference type="EMBL" id="JBAMMX010000004">
    <property type="protein sequence ID" value="KAK6942319.1"/>
    <property type="molecule type" value="Genomic_DNA"/>
</dbReference>
<dbReference type="InterPro" id="IPR002885">
    <property type="entry name" value="PPR_rpt"/>
</dbReference>
<comment type="caution">
    <text evidence="3">The sequence shown here is derived from an EMBL/GenBank/DDBJ whole genome shotgun (WGS) entry which is preliminary data.</text>
</comment>
<name>A0AAN8W2Y8_9MAGN</name>
<dbReference type="InterPro" id="IPR011990">
    <property type="entry name" value="TPR-like_helical_dom_sf"/>
</dbReference>
<dbReference type="GO" id="GO:0009451">
    <property type="term" value="P:RNA modification"/>
    <property type="evidence" value="ECO:0007669"/>
    <property type="project" value="InterPro"/>
</dbReference>
<keyword evidence="4" id="KW-1185">Reference proteome</keyword>
<dbReference type="AlphaFoldDB" id="A0AAN8W2Y8"/>
<dbReference type="FunFam" id="1.25.40.10:FF:000364">
    <property type="entry name" value="Pentatricopeptide repeat (PPR-like) superfamily protein"/>
    <property type="match status" value="1"/>
</dbReference>
<dbReference type="Pfam" id="PF13041">
    <property type="entry name" value="PPR_2"/>
    <property type="match status" value="1"/>
</dbReference>
<dbReference type="InterPro" id="IPR046960">
    <property type="entry name" value="PPR_At4g14850-like_plant"/>
</dbReference>
<protein>
    <submittedName>
        <fullName evidence="3">Pentatricopeptide repeat</fullName>
    </submittedName>
</protein>
<accession>A0AAN8W2Y8</accession>